<dbReference type="CDD" id="cd14014">
    <property type="entry name" value="STKc_PknB_like"/>
    <property type="match status" value="1"/>
</dbReference>
<dbReference type="EC" id="2.7.11.1" evidence="2"/>
<dbReference type="EMBL" id="BMIG01000003">
    <property type="protein sequence ID" value="GGA93510.1"/>
    <property type="molecule type" value="Genomic_DNA"/>
</dbReference>
<dbReference type="AlphaFoldDB" id="A0A916WFV6"/>
<evidence type="ECO:0000313" key="13">
    <source>
        <dbReference type="Proteomes" id="UP000620596"/>
    </source>
</evidence>
<keyword evidence="4" id="KW-0808">Transferase</keyword>
<keyword evidence="8" id="KW-0597">Phosphoprotein</keyword>
<dbReference type="SMART" id="SM00220">
    <property type="entry name" value="S_TKc"/>
    <property type="match status" value="1"/>
</dbReference>
<comment type="subcellular location">
    <subcellularLocation>
        <location evidence="1">Membrane</location>
        <topology evidence="1">Single-pass membrane protein</topology>
    </subcellularLocation>
</comment>
<dbReference type="PROSITE" id="PS00108">
    <property type="entry name" value="PROTEIN_KINASE_ST"/>
    <property type="match status" value="1"/>
</dbReference>
<organism evidence="12 13">
    <name type="scientific">Polaromonas eurypsychrophila</name>
    <dbReference type="NCBI Taxonomy" id="1614635"/>
    <lineage>
        <taxon>Bacteria</taxon>
        <taxon>Pseudomonadati</taxon>
        <taxon>Pseudomonadota</taxon>
        <taxon>Betaproteobacteria</taxon>
        <taxon>Burkholderiales</taxon>
        <taxon>Comamonadaceae</taxon>
        <taxon>Polaromonas</taxon>
    </lineage>
</organism>
<dbReference type="CDD" id="cd17574">
    <property type="entry name" value="REC_OmpR"/>
    <property type="match status" value="1"/>
</dbReference>
<protein>
    <recommendedName>
        <fullName evidence="2">non-specific serine/threonine protein kinase</fullName>
        <ecNumber evidence="2">2.7.11.1</ecNumber>
    </recommendedName>
</protein>
<dbReference type="GO" id="GO:0004674">
    <property type="term" value="F:protein serine/threonine kinase activity"/>
    <property type="evidence" value="ECO:0007669"/>
    <property type="project" value="UniProtKB-KW"/>
</dbReference>
<sequence>MALILVVEDDDDIRGNIVRLLKLEGFETLAAADGEAGLAQARAHAPDLIISDVNMPGMDGFALLAALRADSALATTPFVLLTALDDRTSMRRGMTTGADDYLSKPFTRTELLDAVDAQIRKKARVQDHINSDLAALESRLRASFADSIGGKRAGAFALALPPAGGDTSQALQATVLVSTIRNFTSLAEKLDAAEVSQLLTEYFERTSQPVLKNGGRHLKFVGDGLMAVFADTLSGSPLPAPRRAISAALAMALATQEFRAWLEQRFPARGLPPFAIGVGLHGGEVRLCRIGADDNQDLTPVGDTVGLAARLEATTRERGWTVLASGSVLAQAGSGIQTGTRDSLALRGGLPALEVVEITGLVTQLDDKIHGMASLTERADEVSAAVKINSGITARAVKDALQSKLAALRGLRFDGEGEAMRLKGYRITQKIGAGGMTEVYLAERESDGLPIVLKVLDSSGKAASEHLVRFIQEYALLCKIDHPHVIRIHDQGFTDDHAYIAMEYFERGDMRALFGPGMTRERALTLVRQIAQALSAVHSHGIVHRDVKPENVMLRNDGSIALADFGIAKSMLQAESLGMTQTRHGDVVGTPYYLSPEQAGGRAVTASSDLYSLGVMLFEMLAGQRPFVAESLELLLAKHLHAETPALPPAHATLQPIVNRLMAKNPQARYASADALLVDLARASSWPA</sequence>
<evidence type="ECO:0000256" key="7">
    <source>
        <dbReference type="ARBA" id="ARBA00022840"/>
    </source>
</evidence>
<dbReference type="InterPro" id="IPR001054">
    <property type="entry name" value="A/G_cyclase"/>
</dbReference>
<evidence type="ECO:0000256" key="6">
    <source>
        <dbReference type="ARBA" id="ARBA00022777"/>
    </source>
</evidence>
<dbReference type="CDD" id="cd07302">
    <property type="entry name" value="CHD"/>
    <property type="match status" value="1"/>
</dbReference>
<dbReference type="InterPro" id="IPR029787">
    <property type="entry name" value="Nucleotide_cyclase"/>
</dbReference>
<dbReference type="PANTHER" id="PTHR43289:SF6">
    <property type="entry name" value="SERINE_THREONINE-PROTEIN KINASE NEKL-3"/>
    <property type="match status" value="1"/>
</dbReference>
<dbReference type="GO" id="GO:0000160">
    <property type="term" value="P:phosphorelay signal transduction system"/>
    <property type="evidence" value="ECO:0007669"/>
    <property type="project" value="InterPro"/>
</dbReference>
<dbReference type="SMART" id="SM00044">
    <property type="entry name" value="CYCc"/>
    <property type="match status" value="1"/>
</dbReference>
<evidence type="ECO:0000256" key="4">
    <source>
        <dbReference type="ARBA" id="ARBA00022679"/>
    </source>
</evidence>
<dbReference type="GO" id="GO:0004016">
    <property type="term" value="F:adenylate cyclase activity"/>
    <property type="evidence" value="ECO:0007669"/>
    <property type="project" value="UniProtKB-ARBA"/>
</dbReference>
<dbReference type="Proteomes" id="UP000620596">
    <property type="component" value="Unassembled WGS sequence"/>
</dbReference>
<evidence type="ECO:0000259" key="11">
    <source>
        <dbReference type="PROSITE" id="PS50125"/>
    </source>
</evidence>
<dbReference type="SUPFAM" id="SSF52172">
    <property type="entry name" value="CheY-like"/>
    <property type="match status" value="1"/>
</dbReference>
<dbReference type="Gene3D" id="3.40.50.2300">
    <property type="match status" value="1"/>
</dbReference>
<dbReference type="InterPro" id="IPR001789">
    <property type="entry name" value="Sig_transdc_resp-reg_receiver"/>
</dbReference>
<dbReference type="SUPFAM" id="SSF55073">
    <property type="entry name" value="Nucleotide cyclase"/>
    <property type="match status" value="1"/>
</dbReference>
<dbReference type="PROSITE" id="PS50125">
    <property type="entry name" value="GUANYLATE_CYCLASE_2"/>
    <property type="match status" value="1"/>
</dbReference>
<feature type="modified residue" description="4-aspartylphosphate" evidence="8">
    <location>
        <position position="52"/>
    </location>
</feature>
<dbReference type="RefSeq" id="WP_188707548.1">
    <property type="nucleotide sequence ID" value="NZ_BMIG01000003.1"/>
</dbReference>
<dbReference type="InterPro" id="IPR008271">
    <property type="entry name" value="Ser/Thr_kinase_AS"/>
</dbReference>
<keyword evidence="7" id="KW-0067">ATP-binding</keyword>
<reference evidence="12" key="1">
    <citation type="journal article" date="2014" name="Int. J. Syst. Evol. Microbiol.">
        <title>Complete genome sequence of Corynebacterium casei LMG S-19264T (=DSM 44701T), isolated from a smear-ripened cheese.</title>
        <authorList>
            <consortium name="US DOE Joint Genome Institute (JGI-PGF)"/>
            <person name="Walter F."/>
            <person name="Albersmeier A."/>
            <person name="Kalinowski J."/>
            <person name="Ruckert C."/>
        </authorList>
    </citation>
    <scope>NUCLEOTIDE SEQUENCE</scope>
    <source>
        <strain evidence="12">CGMCC 1.15322</strain>
    </source>
</reference>
<feature type="domain" description="Protein kinase" evidence="9">
    <location>
        <begin position="425"/>
        <end position="687"/>
    </location>
</feature>
<dbReference type="PROSITE" id="PS50011">
    <property type="entry name" value="PROTEIN_KINASE_DOM"/>
    <property type="match status" value="1"/>
</dbReference>
<evidence type="ECO:0000256" key="2">
    <source>
        <dbReference type="ARBA" id="ARBA00012513"/>
    </source>
</evidence>
<feature type="domain" description="Response regulatory" evidence="10">
    <location>
        <begin position="3"/>
        <end position="119"/>
    </location>
</feature>
<dbReference type="Pfam" id="PF00069">
    <property type="entry name" value="Pkinase"/>
    <property type="match status" value="1"/>
</dbReference>
<reference evidence="12" key="2">
    <citation type="submission" date="2020-09" db="EMBL/GenBank/DDBJ databases">
        <authorList>
            <person name="Sun Q."/>
            <person name="Zhou Y."/>
        </authorList>
    </citation>
    <scope>NUCLEOTIDE SEQUENCE</scope>
    <source>
        <strain evidence="12">CGMCC 1.15322</strain>
    </source>
</reference>
<keyword evidence="6" id="KW-0418">Kinase</keyword>
<dbReference type="GO" id="GO:0005524">
    <property type="term" value="F:ATP binding"/>
    <property type="evidence" value="ECO:0007669"/>
    <property type="project" value="UniProtKB-KW"/>
</dbReference>
<dbReference type="Pfam" id="PF00072">
    <property type="entry name" value="Response_reg"/>
    <property type="match status" value="1"/>
</dbReference>
<feature type="domain" description="Guanylate cyclase" evidence="11">
    <location>
        <begin position="174"/>
        <end position="312"/>
    </location>
</feature>
<keyword evidence="13" id="KW-1185">Reference proteome</keyword>
<proteinExistence type="predicted"/>
<evidence type="ECO:0000256" key="1">
    <source>
        <dbReference type="ARBA" id="ARBA00004167"/>
    </source>
</evidence>
<dbReference type="SUPFAM" id="SSF56112">
    <property type="entry name" value="Protein kinase-like (PK-like)"/>
    <property type="match status" value="1"/>
</dbReference>
<evidence type="ECO:0000259" key="9">
    <source>
        <dbReference type="PROSITE" id="PS50011"/>
    </source>
</evidence>
<evidence type="ECO:0000256" key="8">
    <source>
        <dbReference type="PROSITE-ProRule" id="PRU00169"/>
    </source>
</evidence>
<accession>A0A916WFV6</accession>
<comment type="caution">
    <text evidence="12">The sequence shown here is derived from an EMBL/GenBank/DDBJ whole genome shotgun (WGS) entry which is preliminary data.</text>
</comment>
<dbReference type="SMART" id="SM00448">
    <property type="entry name" value="REC"/>
    <property type="match status" value="1"/>
</dbReference>
<dbReference type="InterPro" id="IPR000719">
    <property type="entry name" value="Prot_kinase_dom"/>
</dbReference>
<evidence type="ECO:0000313" key="12">
    <source>
        <dbReference type="EMBL" id="GGA93510.1"/>
    </source>
</evidence>
<name>A0A916WFV6_9BURK</name>
<dbReference type="Pfam" id="PF00211">
    <property type="entry name" value="Guanylate_cyc"/>
    <property type="match status" value="1"/>
</dbReference>
<evidence type="ECO:0000259" key="10">
    <source>
        <dbReference type="PROSITE" id="PS50110"/>
    </source>
</evidence>
<dbReference type="Gene3D" id="3.30.200.20">
    <property type="entry name" value="Phosphorylase Kinase, domain 1"/>
    <property type="match status" value="1"/>
</dbReference>
<keyword evidence="3" id="KW-0723">Serine/threonine-protein kinase</keyword>
<dbReference type="GO" id="GO:0009190">
    <property type="term" value="P:cyclic nucleotide biosynthetic process"/>
    <property type="evidence" value="ECO:0007669"/>
    <property type="project" value="InterPro"/>
</dbReference>
<dbReference type="InterPro" id="IPR011006">
    <property type="entry name" value="CheY-like_superfamily"/>
</dbReference>
<dbReference type="PROSITE" id="PS50110">
    <property type="entry name" value="RESPONSE_REGULATORY"/>
    <property type="match status" value="1"/>
</dbReference>
<evidence type="ECO:0000256" key="3">
    <source>
        <dbReference type="ARBA" id="ARBA00022527"/>
    </source>
</evidence>
<dbReference type="Gene3D" id="3.30.70.1230">
    <property type="entry name" value="Nucleotide cyclase"/>
    <property type="match status" value="1"/>
</dbReference>
<dbReference type="InterPro" id="IPR011009">
    <property type="entry name" value="Kinase-like_dom_sf"/>
</dbReference>
<keyword evidence="5" id="KW-0547">Nucleotide-binding</keyword>
<evidence type="ECO:0000256" key="5">
    <source>
        <dbReference type="ARBA" id="ARBA00022741"/>
    </source>
</evidence>
<dbReference type="PANTHER" id="PTHR43289">
    <property type="entry name" value="MITOGEN-ACTIVATED PROTEIN KINASE KINASE KINASE 20-RELATED"/>
    <property type="match status" value="1"/>
</dbReference>
<dbReference type="GO" id="GO:0016020">
    <property type="term" value="C:membrane"/>
    <property type="evidence" value="ECO:0007669"/>
    <property type="project" value="UniProtKB-SubCell"/>
</dbReference>
<dbReference type="Gene3D" id="1.10.510.10">
    <property type="entry name" value="Transferase(Phosphotransferase) domain 1"/>
    <property type="match status" value="1"/>
</dbReference>
<gene>
    <name evidence="12" type="ORF">GCM10011496_13220</name>
</gene>
<dbReference type="FunFam" id="1.10.510.10:FF:000021">
    <property type="entry name" value="Serine/threonine protein kinase"/>
    <property type="match status" value="1"/>
</dbReference>